<dbReference type="GO" id="GO:0016020">
    <property type="term" value="C:membrane"/>
    <property type="evidence" value="ECO:0007669"/>
    <property type="project" value="InterPro"/>
</dbReference>
<reference evidence="4 5" key="1">
    <citation type="journal article" date="2014" name="Antonie Van Leeuwenhoek">
        <title>Hyphomonas beringensis sp. nov. and Hyphomonas chukchiensis sp. nov., isolated from surface seawater of the Bering Sea and Chukchi Sea.</title>
        <authorList>
            <person name="Li C."/>
            <person name="Lai Q."/>
            <person name="Li G."/>
            <person name="Dong C."/>
            <person name="Wang J."/>
            <person name="Liao Y."/>
            <person name="Shao Z."/>
        </authorList>
    </citation>
    <scope>NUCLEOTIDE SEQUENCE [LARGE SCALE GENOMIC DNA]</scope>
    <source>
        <strain evidence="4 5">22II1-22F38</strain>
    </source>
</reference>
<keyword evidence="2 3" id="KW-0732">Signal</keyword>
<dbReference type="PATRIC" id="fig|1280948.3.peg.2758"/>
<name>A0A059DZ42_9PROT</name>
<evidence type="ECO:0000313" key="4">
    <source>
        <dbReference type="EMBL" id="KCZ59252.1"/>
    </source>
</evidence>
<sequence length="250" mass="27351">MTQRVFAAILAMGLGACASTQSVETGTVSDPYEGFNRQMFAFNSEVDKYALGPAAGAYETVTPEFARDRVGDFLHNLKSPVIFINDVLQGEGDRAGDTLGRFLINSTIGVAGLWDVAGYNGIEKHSEDFGQTLAVWGVESGPYLVLPLMGPTTPRDLFGGGIDRALDPLNWTEFADNPDLDDHIAIGRSVLGGLNARVALDDQIEQLNAQPEPYVALRRIYSSQRQAEIRNGRINEEEAYDDLPDFDEFE</sequence>
<feature type="chain" id="PRO_5001575804" description="VacJ family lipoprotein" evidence="3">
    <location>
        <begin position="19"/>
        <end position="250"/>
    </location>
</feature>
<proteinExistence type="inferred from homology"/>
<dbReference type="STRING" id="1280948.HY36_08215"/>
<dbReference type="Pfam" id="PF04333">
    <property type="entry name" value="MlaA"/>
    <property type="match status" value="1"/>
</dbReference>
<keyword evidence="5" id="KW-1185">Reference proteome</keyword>
<evidence type="ECO:0008006" key="6">
    <source>
        <dbReference type="Google" id="ProtNLM"/>
    </source>
</evidence>
<dbReference type="PANTHER" id="PTHR30035">
    <property type="entry name" value="LIPOPROTEIN VACJ-RELATED"/>
    <property type="match status" value="1"/>
</dbReference>
<evidence type="ECO:0000256" key="3">
    <source>
        <dbReference type="SAM" id="SignalP"/>
    </source>
</evidence>
<dbReference type="RefSeq" id="WP_035553842.1">
    <property type="nucleotide sequence ID" value="NZ_AWFH01000045.1"/>
</dbReference>
<dbReference type="GeneID" id="92500679"/>
<dbReference type="eggNOG" id="COG2853">
    <property type="taxonomic scope" value="Bacteria"/>
</dbReference>
<evidence type="ECO:0000256" key="1">
    <source>
        <dbReference type="ARBA" id="ARBA00010634"/>
    </source>
</evidence>
<dbReference type="PROSITE" id="PS51257">
    <property type="entry name" value="PROKAR_LIPOPROTEIN"/>
    <property type="match status" value="1"/>
</dbReference>
<gene>
    <name evidence="4" type="ORF">HY36_08215</name>
</gene>
<dbReference type="PRINTS" id="PR01805">
    <property type="entry name" value="VACJLIPOPROT"/>
</dbReference>
<dbReference type="AlphaFoldDB" id="A0A059DZ42"/>
<dbReference type="Proteomes" id="UP000024547">
    <property type="component" value="Unassembled WGS sequence"/>
</dbReference>
<accession>A0A059DZ42</accession>
<comment type="caution">
    <text evidence="4">The sequence shown here is derived from an EMBL/GenBank/DDBJ whole genome shotgun (WGS) entry which is preliminary data.</text>
</comment>
<feature type="signal peptide" evidence="3">
    <location>
        <begin position="1"/>
        <end position="18"/>
    </location>
</feature>
<dbReference type="EMBL" id="AWFH01000045">
    <property type="protein sequence ID" value="KCZ59252.1"/>
    <property type="molecule type" value="Genomic_DNA"/>
</dbReference>
<evidence type="ECO:0000313" key="5">
    <source>
        <dbReference type="Proteomes" id="UP000024547"/>
    </source>
</evidence>
<evidence type="ECO:0000256" key="2">
    <source>
        <dbReference type="ARBA" id="ARBA00022729"/>
    </source>
</evidence>
<dbReference type="InterPro" id="IPR007428">
    <property type="entry name" value="MlaA"/>
</dbReference>
<dbReference type="PANTHER" id="PTHR30035:SF3">
    <property type="entry name" value="INTERMEMBRANE PHOSPHOLIPID TRANSPORT SYSTEM LIPOPROTEIN MLAA"/>
    <property type="match status" value="1"/>
</dbReference>
<organism evidence="4 5">
    <name type="scientific">Hyphomonas atlantica</name>
    <dbReference type="NCBI Taxonomy" id="1280948"/>
    <lineage>
        <taxon>Bacteria</taxon>
        <taxon>Pseudomonadati</taxon>
        <taxon>Pseudomonadota</taxon>
        <taxon>Alphaproteobacteria</taxon>
        <taxon>Hyphomonadales</taxon>
        <taxon>Hyphomonadaceae</taxon>
        <taxon>Hyphomonas</taxon>
    </lineage>
</organism>
<dbReference type="GO" id="GO:0120010">
    <property type="term" value="P:intermembrane phospholipid transfer"/>
    <property type="evidence" value="ECO:0007669"/>
    <property type="project" value="TreeGrafter"/>
</dbReference>
<comment type="similarity">
    <text evidence="1">Belongs to the MlaA family.</text>
</comment>
<protein>
    <recommendedName>
        <fullName evidence="6">VacJ family lipoprotein</fullName>
    </recommendedName>
</protein>